<evidence type="ECO:0000259" key="4">
    <source>
        <dbReference type="SMART" id="SM00650"/>
    </source>
</evidence>
<dbReference type="InterPro" id="IPR029063">
    <property type="entry name" value="SAM-dependent_MTases_sf"/>
</dbReference>
<dbReference type="Proteomes" id="UP001206128">
    <property type="component" value="Unassembled WGS sequence"/>
</dbReference>
<dbReference type="AlphaFoldDB" id="A0AAE3GGE2"/>
<keyword evidence="2" id="KW-0808">Transferase</keyword>
<dbReference type="RefSeq" id="WP_253774965.1">
    <property type="nucleotide sequence ID" value="NZ_JAMTCK010000011.1"/>
</dbReference>
<dbReference type="SMART" id="SM00650">
    <property type="entry name" value="rADc"/>
    <property type="match status" value="1"/>
</dbReference>
<dbReference type="EMBL" id="JAMTCK010000011">
    <property type="protein sequence ID" value="MCP2167771.1"/>
    <property type="molecule type" value="Genomic_DNA"/>
</dbReference>
<proteinExistence type="predicted"/>
<reference evidence="5" key="1">
    <citation type="submission" date="2022-06" db="EMBL/GenBank/DDBJ databases">
        <title>Genomic Encyclopedia of Archaeal and Bacterial Type Strains, Phase II (KMG-II): from individual species to whole genera.</title>
        <authorList>
            <person name="Goeker M."/>
        </authorList>
    </citation>
    <scope>NUCLEOTIDE SEQUENCE</scope>
    <source>
        <strain evidence="5">DSM 43935</strain>
    </source>
</reference>
<name>A0AAE3GGE2_9PSEU</name>
<dbReference type="GO" id="GO:0000179">
    <property type="term" value="F:rRNA (adenine-N6,N6-)-dimethyltransferase activity"/>
    <property type="evidence" value="ECO:0007669"/>
    <property type="project" value="InterPro"/>
</dbReference>
<gene>
    <name evidence="5" type="ORF">LX83_004644</name>
</gene>
<evidence type="ECO:0000256" key="2">
    <source>
        <dbReference type="ARBA" id="ARBA00022679"/>
    </source>
</evidence>
<protein>
    <submittedName>
        <fullName evidence="5">Phospholipid N-methyltransferase</fullName>
    </submittedName>
</protein>
<accession>A0AAE3GGE2</accession>
<dbReference type="CDD" id="cd02440">
    <property type="entry name" value="AdoMet_MTases"/>
    <property type="match status" value="1"/>
</dbReference>
<evidence type="ECO:0000313" key="5">
    <source>
        <dbReference type="EMBL" id="MCP2167771.1"/>
    </source>
</evidence>
<comment type="caution">
    <text evidence="5">The sequence shown here is derived from an EMBL/GenBank/DDBJ whole genome shotgun (WGS) entry which is preliminary data.</text>
</comment>
<feature type="domain" description="Ribosomal RNA adenine methylase transferase N-terminal" evidence="4">
    <location>
        <begin position="24"/>
        <end position="166"/>
    </location>
</feature>
<keyword evidence="6" id="KW-1185">Reference proteome</keyword>
<organism evidence="5 6">
    <name type="scientific">Goodfellowiella coeruleoviolacea</name>
    <dbReference type="NCBI Taxonomy" id="334858"/>
    <lineage>
        <taxon>Bacteria</taxon>
        <taxon>Bacillati</taxon>
        <taxon>Actinomycetota</taxon>
        <taxon>Actinomycetes</taxon>
        <taxon>Pseudonocardiales</taxon>
        <taxon>Pseudonocardiaceae</taxon>
        <taxon>Goodfellowiella</taxon>
    </lineage>
</organism>
<dbReference type="SUPFAM" id="SSF53335">
    <property type="entry name" value="S-adenosyl-L-methionine-dependent methyltransferases"/>
    <property type="match status" value="1"/>
</dbReference>
<sequence length="195" mass="20659">MGFVREFLRDPRRTGAVAPSTPWAARTLVAEADPAGARVVVEVGAGTGAITNVLLPRVPPGGHLLAVEVNPVFAARLRRRFGADEVAVVCASAVHLRAALAEHGVSSVDRVISALPWTTMPDGQQEDILAAVAGVLASDGRFSTLLCRHRIGSAGARRFLDLLHRHFGRVWSGRTVWAAVPPLVAYHCADPVRGG</sequence>
<evidence type="ECO:0000256" key="1">
    <source>
        <dbReference type="ARBA" id="ARBA00022603"/>
    </source>
</evidence>
<dbReference type="InterPro" id="IPR041698">
    <property type="entry name" value="Methyltransf_25"/>
</dbReference>
<evidence type="ECO:0000256" key="3">
    <source>
        <dbReference type="ARBA" id="ARBA00022691"/>
    </source>
</evidence>
<dbReference type="Gene3D" id="3.40.50.150">
    <property type="entry name" value="Vaccinia Virus protein VP39"/>
    <property type="match status" value="1"/>
</dbReference>
<evidence type="ECO:0000313" key="6">
    <source>
        <dbReference type="Proteomes" id="UP001206128"/>
    </source>
</evidence>
<dbReference type="Pfam" id="PF13649">
    <property type="entry name" value="Methyltransf_25"/>
    <property type="match status" value="1"/>
</dbReference>
<keyword evidence="3" id="KW-0949">S-adenosyl-L-methionine</keyword>
<dbReference type="InterPro" id="IPR020598">
    <property type="entry name" value="rRNA_Ade_methylase_Trfase_N"/>
</dbReference>
<keyword evidence="1" id="KW-0489">Methyltransferase</keyword>